<dbReference type="SMART" id="SM00184">
    <property type="entry name" value="RING"/>
    <property type="match status" value="1"/>
</dbReference>
<keyword evidence="7" id="KW-0862">Zinc</keyword>
<accession>D8SY68</accession>
<feature type="compositionally biased region" description="Low complexity" evidence="9">
    <location>
        <begin position="392"/>
        <end position="413"/>
    </location>
</feature>
<feature type="region of interest" description="Disordered" evidence="9">
    <location>
        <begin position="379"/>
        <end position="452"/>
    </location>
</feature>
<dbReference type="PANTHER" id="PTHR15710:SF217">
    <property type="entry name" value="E3 UBIQUITIN-PROTEIN LIGASE RDUF2"/>
    <property type="match status" value="1"/>
</dbReference>
<keyword evidence="5 8" id="KW-0863">Zinc-finger</keyword>
<dbReference type="Pfam" id="PF13639">
    <property type="entry name" value="zf-RING_2"/>
    <property type="match status" value="1"/>
</dbReference>
<evidence type="ECO:0000256" key="1">
    <source>
        <dbReference type="ARBA" id="ARBA00000900"/>
    </source>
</evidence>
<keyword evidence="10" id="KW-0812">Transmembrane</keyword>
<evidence type="ECO:0000256" key="4">
    <source>
        <dbReference type="ARBA" id="ARBA00022723"/>
    </source>
</evidence>
<reference evidence="12 13" key="1">
    <citation type="journal article" date="2011" name="Science">
        <title>The Selaginella genome identifies genetic changes associated with the evolution of vascular plants.</title>
        <authorList>
            <person name="Banks J.A."/>
            <person name="Nishiyama T."/>
            <person name="Hasebe M."/>
            <person name="Bowman J.L."/>
            <person name="Gribskov M."/>
            <person name="dePamphilis C."/>
            <person name="Albert V.A."/>
            <person name="Aono N."/>
            <person name="Aoyama T."/>
            <person name="Ambrose B.A."/>
            <person name="Ashton N.W."/>
            <person name="Axtell M.J."/>
            <person name="Barker E."/>
            <person name="Barker M.S."/>
            <person name="Bennetzen J.L."/>
            <person name="Bonawitz N.D."/>
            <person name="Chapple C."/>
            <person name="Cheng C."/>
            <person name="Correa L.G."/>
            <person name="Dacre M."/>
            <person name="DeBarry J."/>
            <person name="Dreyer I."/>
            <person name="Elias M."/>
            <person name="Engstrom E.M."/>
            <person name="Estelle M."/>
            <person name="Feng L."/>
            <person name="Finet C."/>
            <person name="Floyd S.K."/>
            <person name="Frommer W.B."/>
            <person name="Fujita T."/>
            <person name="Gramzow L."/>
            <person name="Gutensohn M."/>
            <person name="Harholt J."/>
            <person name="Hattori M."/>
            <person name="Heyl A."/>
            <person name="Hirai T."/>
            <person name="Hiwatashi Y."/>
            <person name="Ishikawa M."/>
            <person name="Iwata M."/>
            <person name="Karol K.G."/>
            <person name="Koehler B."/>
            <person name="Kolukisaoglu U."/>
            <person name="Kubo M."/>
            <person name="Kurata T."/>
            <person name="Lalonde S."/>
            <person name="Li K."/>
            <person name="Li Y."/>
            <person name="Litt A."/>
            <person name="Lyons E."/>
            <person name="Manning G."/>
            <person name="Maruyama T."/>
            <person name="Michael T.P."/>
            <person name="Mikami K."/>
            <person name="Miyazaki S."/>
            <person name="Morinaga S."/>
            <person name="Murata T."/>
            <person name="Mueller-Roeber B."/>
            <person name="Nelson D.R."/>
            <person name="Obara M."/>
            <person name="Oguri Y."/>
            <person name="Olmstead R.G."/>
            <person name="Onodera N."/>
            <person name="Petersen B.L."/>
            <person name="Pils B."/>
            <person name="Prigge M."/>
            <person name="Rensing S.A."/>
            <person name="Riano-Pachon D.M."/>
            <person name="Roberts A.W."/>
            <person name="Sato Y."/>
            <person name="Scheller H.V."/>
            <person name="Schulz B."/>
            <person name="Schulz C."/>
            <person name="Shakirov E.V."/>
            <person name="Shibagaki N."/>
            <person name="Shinohara N."/>
            <person name="Shippen D.E."/>
            <person name="Soerensen I."/>
            <person name="Sotooka R."/>
            <person name="Sugimoto N."/>
            <person name="Sugita M."/>
            <person name="Sumikawa N."/>
            <person name="Tanurdzic M."/>
            <person name="Theissen G."/>
            <person name="Ulvskov P."/>
            <person name="Wakazuki S."/>
            <person name="Weng J.K."/>
            <person name="Willats W.W."/>
            <person name="Wipf D."/>
            <person name="Wolf P.G."/>
            <person name="Yang L."/>
            <person name="Zimmer A.D."/>
            <person name="Zhu Q."/>
            <person name="Mitros T."/>
            <person name="Hellsten U."/>
            <person name="Loque D."/>
            <person name="Otillar R."/>
            <person name="Salamov A."/>
            <person name="Schmutz J."/>
            <person name="Shapiro H."/>
            <person name="Lindquist E."/>
            <person name="Lucas S."/>
            <person name="Rokhsar D."/>
            <person name="Grigoriev I.V."/>
        </authorList>
    </citation>
    <scope>NUCLEOTIDE SEQUENCE [LARGE SCALE GENOMIC DNA]</scope>
</reference>
<dbReference type="eggNOG" id="KOG0800">
    <property type="taxonomic scope" value="Eukaryota"/>
</dbReference>
<organism evidence="13">
    <name type="scientific">Selaginella moellendorffii</name>
    <name type="common">Spikemoss</name>
    <dbReference type="NCBI Taxonomy" id="88036"/>
    <lineage>
        <taxon>Eukaryota</taxon>
        <taxon>Viridiplantae</taxon>
        <taxon>Streptophyta</taxon>
        <taxon>Embryophyta</taxon>
        <taxon>Tracheophyta</taxon>
        <taxon>Lycopodiopsida</taxon>
        <taxon>Selaginellales</taxon>
        <taxon>Selaginellaceae</taxon>
        <taxon>Selaginella</taxon>
    </lineage>
</organism>
<dbReference type="InterPro" id="IPR001841">
    <property type="entry name" value="Znf_RING"/>
</dbReference>
<evidence type="ECO:0000256" key="3">
    <source>
        <dbReference type="ARBA" id="ARBA00022679"/>
    </source>
</evidence>
<keyword evidence="6" id="KW-0833">Ubl conjugation pathway</keyword>
<protein>
    <recommendedName>
        <fullName evidence="2">RING-type E3 ubiquitin transferase</fullName>
        <ecNumber evidence="2">2.3.2.27</ecNumber>
    </recommendedName>
</protein>
<dbReference type="GeneID" id="9662714"/>
<evidence type="ECO:0000256" key="7">
    <source>
        <dbReference type="ARBA" id="ARBA00022833"/>
    </source>
</evidence>
<dbReference type="Proteomes" id="UP000001514">
    <property type="component" value="Unassembled WGS sequence"/>
</dbReference>
<keyword evidence="4" id="KW-0479">Metal-binding</keyword>
<dbReference type="Gramene" id="EFJ10648">
    <property type="protein sequence ID" value="EFJ10648"/>
    <property type="gene ID" value="SELMODRAFT_451319"/>
</dbReference>
<keyword evidence="10" id="KW-0472">Membrane</keyword>
<gene>
    <name evidence="12" type="primary">CIP8A-1</name>
    <name evidence="12" type="ORF">SELMODRAFT_451319</name>
</gene>
<keyword evidence="3" id="KW-0808">Transferase</keyword>
<dbReference type="HOGENOM" id="CLU_445103_0_0_1"/>
<dbReference type="InterPro" id="IPR039525">
    <property type="entry name" value="RNF126-like_zinc-ribbon"/>
</dbReference>
<dbReference type="GO" id="GO:0006511">
    <property type="term" value="P:ubiquitin-dependent protein catabolic process"/>
    <property type="evidence" value="ECO:0000318"/>
    <property type="project" value="GO_Central"/>
</dbReference>
<dbReference type="EMBL" id="GL377652">
    <property type="protein sequence ID" value="EFJ10648.1"/>
    <property type="molecule type" value="Genomic_DNA"/>
</dbReference>
<evidence type="ECO:0000256" key="9">
    <source>
        <dbReference type="SAM" id="MobiDB-lite"/>
    </source>
</evidence>
<feature type="compositionally biased region" description="Basic and acidic residues" evidence="9">
    <location>
        <begin position="381"/>
        <end position="390"/>
    </location>
</feature>
<evidence type="ECO:0000313" key="12">
    <source>
        <dbReference type="EMBL" id="EFJ10648.1"/>
    </source>
</evidence>
<evidence type="ECO:0000259" key="11">
    <source>
        <dbReference type="PROSITE" id="PS50089"/>
    </source>
</evidence>
<dbReference type="SUPFAM" id="SSF57850">
    <property type="entry name" value="RING/U-box"/>
    <property type="match status" value="1"/>
</dbReference>
<evidence type="ECO:0000256" key="2">
    <source>
        <dbReference type="ARBA" id="ARBA00012483"/>
    </source>
</evidence>
<feature type="domain" description="RING-type" evidence="11">
    <location>
        <begin position="329"/>
        <end position="370"/>
    </location>
</feature>
<dbReference type="FunFam" id="3.30.40.10:FF:000022">
    <property type="entry name" value="E3 ubiquitin-protein ligase RING1-like"/>
    <property type="match status" value="1"/>
</dbReference>
<dbReference type="OMA" id="DDCIVQW"/>
<evidence type="ECO:0000313" key="13">
    <source>
        <dbReference type="Proteomes" id="UP000001514"/>
    </source>
</evidence>
<dbReference type="InterPro" id="IPR013083">
    <property type="entry name" value="Znf_RING/FYVE/PHD"/>
</dbReference>
<dbReference type="FunCoup" id="D8SY68">
    <property type="interactions" value="17"/>
</dbReference>
<feature type="region of interest" description="Disordered" evidence="9">
    <location>
        <begin position="118"/>
        <end position="190"/>
    </location>
</feature>
<dbReference type="GO" id="GO:0008270">
    <property type="term" value="F:zinc ion binding"/>
    <property type="evidence" value="ECO:0007669"/>
    <property type="project" value="UniProtKB-KW"/>
</dbReference>
<comment type="catalytic activity">
    <reaction evidence="1">
        <text>S-ubiquitinyl-[E2 ubiquitin-conjugating enzyme]-L-cysteine + [acceptor protein]-L-lysine = [E2 ubiquitin-conjugating enzyme]-L-cysteine + N(6)-ubiquitinyl-[acceptor protein]-L-lysine.</text>
        <dbReference type="EC" id="2.3.2.27"/>
    </reaction>
</comment>
<dbReference type="Pfam" id="PF14369">
    <property type="entry name" value="Zn_ribbon_19"/>
    <property type="match status" value="1"/>
</dbReference>
<sequence>MADHTAQASSGGDGDESPRYFCYQCEKEVAVAGAQDGMTCAECEGGFVEAIATAAAAAPEFGRQSRRRRRRAHDTIPLSDALEHMYPHQMLQMVQILLEASRANSRQGASSDAAGANALEIENGGPNPPGDTVEEGELPARSGGEEAPGTAAGGGAGNEGRVMIVRERQLGQDDLSEEHESDSETGGLRLELEGFDLNEDDDEWEEAEEEEDGVITHTTRIDADVVGDDSGGDREERVSRARNNLTFYMREIFQNLLEQNLEVRLELPDVYLGNPGDYLDSRGFEQLLQQLAENDTTRRGAPPAAKSAVDELEMVKIAQHHIDSGIAVCAICKEQLMLDEPAKQLPCLHLYHQDCILPWLGSRNSCPVCRYELPTDDPDYEEQKNGRKAQDSTPGTAASATPAAAATTTAATTIGGEESSSGADRGQNSGGSSEESCRDSSEEVTSGGGGGGGGYRGISRSWLILAVGPVLSVMGFMFISLANHLVGRQPDRLFQEFQMMFHSNDVPGTSQRHWWFH</sequence>
<feature type="transmembrane region" description="Helical" evidence="10">
    <location>
        <begin position="462"/>
        <end position="482"/>
    </location>
</feature>
<dbReference type="AlphaFoldDB" id="D8SY68"/>
<evidence type="ECO:0000256" key="5">
    <source>
        <dbReference type="ARBA" id="ARBA00022771"/>
    </source>
</evidence>
<keyword evidence="10" id="KW-1133">Transmembrane helix</keyword>
<evidence type="ECO:0000256" key="6">
    <source>
        <dbReference type="ARBA" id="ARBA00022786"/>
    </source>
</evidence>
<dbReference type="EC" id="2.3.2.27" evidence="2"/>
<dbReference type="Gene3D" id="3.30.40.10">
    <property type="entry name" value="Zinc/RING finger domain, C3HC4 (zinc finger)"/>
    <property type="match status" value="1"/>
</dbReference>
<feature type="compositionally biased region" description="Acidic residues" evidence="9">
    <location>
        <begin position="174"/>
        <end position="183"/>
    </location>
</feature>
<dbReference type="KEGG" id="smo:SELMODRAFT_451319"/>
<dbReference type="OrthoDB" id="8062037at2759"/>
<name>D8SY68_SELML</name>
<dbReference type="GO" id="GO:0061630">
    <property type="term" value="F:ubiquitin protein ligase activity"/>
    <property type="evidence" value="ECO:0000318"/>
    <property type="project" value="GO_Central"/>
</dbReference>
<evidence type="ECO:0000256" key="8">
    <source>
        <dbReference type="PROSITE-ProRule" id="PRU00175"/>
    </source>
</evidence>
<dbReference type="PANTHER" id="PTHR15710">
    <property type="entry name" value="E3 UBIQUITIN-PROTEIN LIGASE PRAJA"/>
    <property type="match status" value="1"/>
</dbReference>
<keyword evidence="13" id="KW-1185">Reference proteome</keyword>
<dbReference type="PROSITE" id="PS50089">
    <property type="entry name" value="ZF_RING_2"/>
    <property type="match status" value="1"/>
</dbReference>
<dbReference type="InParanoid" id="D8SY68"/>
<evidence type="ECO:0000256" key="10">
    <source>
        <dbReference type="SAM" id="Phobius"/>
    </source>
</evidence>
<proteinExistence type="predicted"/>